<accession>A0ABP0XA80</accession>
<dbReference type="EMBL" id="OZ020101">
    <property type="protein sequence ID" value="CAK9275271.1"/>
    <property type="molecule type" value="Genomic_DNA"/>
</dbReference>
<reference evidence="1" key="1">
    <citation type="submission" date="2024-02" db="EMBL/GenBank/DDBJ databases">
        <authorList>
            <consortium name="ELIXIR-Norway"/>
            <consortium name="Elixir Norway"/>
        </authorList>
    </citation>
    <scope>NUCLEOTIDE SEQUENCE</scope>
</reference>
<gene>
    <name evidence="1" type="ORF">CSSPJE1EN1_LOCUS20744</name>
    <name evidence="2" type="ORF">CSSPJE1EN1_LOCUS20749</name>
</gene>
<protein>
    <submittedName>
        <fullName evidence="1">Uncharacterized protein</fullName>
    </submittedName>
</protein>
<evidence type="ECO:0000313" key="1">
    <source>
        <dbReference type="EMBL" id="CAK9275266.1"/>
    </source>
</evidence>
<organism evidence="1 3">
    <name type="scientific">Sphagnum jensenii</name>
    <dbReference type="NCBI Taxonomy" id="128206"/>
    <lineage>
        <taxon>Eukaryota</taxon>
        <taxon>Viridiplantae</taxon>
        <taxon>Streptophyta</taxon>
        <taxon>Embryophyta</taxon>
        <taxon>Bryophyta</taxon>
        <taxon>Sphagnophytina</taxon>
        <taxon>Sphagnopsida</taxon>
        <taxon>Sphagnales</taxon>
        <taxon>Sphagnaceae</taxon>
        <taxon>Sphagnum</taxon>
    </lineage>
</organism>
<dbReference type="EMBL" id="OZ020101">
    <property type="protein sequence ID" value="CAK9275266.1"/>
    <property type="molecule type" value="Genomic_DNA"/>
</dbReference>
<keyword evidence="3" id="KW-1185">Reference proteome</keyword>
<evidence type="ECO:0000313" key="2">
    <source>
        <dbReference type="EMBL" id="CAK9275271.1"/>
    </source>
</evidence>
<evidence type="ECO:0000313" key="3">
    <source>
        <dbReference type="Proteomes" id="UP001497444"/>
    </source>
</evidence>
<dbReference type="Proteomes" id="UP001497444">
    <property type="component" value="Chromosome 6"/>
</dbReference>
<proteinExistence type="predicted"/>
<name>A0ABP0XA80_9BRYO</name>
<sequence>MFCIWKAEEHRCKETEARRRLTTTQEVLESDPQNDAAKEMVEAAKEDLNLVEEKKLRDNRTWSRVKWIRKGHAATEEFFPAIKQRAPRYYTQMLQGAIQEGRFPPGVTMSLITLLHKGGDKKSLSNW</sequence>